<evidence type="ECO:0000313" key="1">
    <source>
        <dbReference type="EMBL" id="GGH23210.1"/>
    </source>
</evidence>
<name>A0ABQ1YG72_9BACT</name>
<accession>A0ABQ1YG72</accession>
<sequence length="302" mass="34309">MQLTLSKVIPSPLDLHLQLARTLEKRGAFLLADRWEILLLHPSGTLEVIWQTTDESVAYQWRGFFDNRLDDSLYDEIRQLPNGFQWLSKQNYLRIEASDIYKAARVTPTIYEGRDGIIVVFAGKKISILNVEEGNVSEQTNTKTKGRDLICHALHPRQNLIAYGTNHGELFAQPFDQAEFGKTIKIDQLPNTCYQITFTADGKKMFVGGLGYLKVFDYDGKVFTENASISSALRSFELVEDFLVLNKGMHGIDVIQATDKLQRVASLDLPFSIDKMFYLASRKVFLLTSGTTNEWALLNWTT</sequence>
<gene>
    <name evidence="1" type="ORF">GCM10007423_05640</name>
</gene>
<organism evidence="1 2">
    <name type="scientific">Dyadobacter endophyticus</name>
    <dbReference type="NCBI Taxonomy" id="1749036"/>
    <lineage>
        <taxon>Bacteria</taxon>
        <taxon>Pseudomonadati</taxon>
        <taxon>Bacteroidota</taxon>
        <taxon>Cytophagia</taxon>
        <taxon>Cytophagales</taxon>
        <taxon>Spirosomataceae</taxon>
        <taxon>Dyadobacter</taxon>
    </lineage>
</organism>
<dbReference type="SUPFAM" id="SSF50969">
    <property type="entry name" value="YVTN repeat-like/Quinoprotein amine dehydrogenase"/>
    <property type="match status" value="1"/>
</dbReference>
<dbReference type="InterPro" id="IPR011044">
    <property type="entry name" value="Quino_amine_DH_bsu"/>
</dbReference>
<evidence type="ECO:0000313" key="2">
    <source>
        <dbReference type="Proteomes" id="UP000600214"/>
    </source>
</evidence>
<reference evidence="2" key="1">
    <citation type="journal article" date="2019" name="Int. J. Syst. Evol. Microbiol.">
        <title>The Global Catalogue of Microorganisms (GCM) 10K type strain sequencing project: providing services to taxonomists for standard genome sequencing and annotation.</title>
        <authorList>
            <consortium name="The Broad Institute Genomics Platform"/>
            <consortium name="The Broad Institute Genome Sequencing Center for Infectious Disease"/>
            <person name="Wu L."/>
            <person name="Ma J."/>
        </authorList>
    </citation>
    <scope>NUCLEOTIDE SEQUENCE [LARGE SCALE GENOMIC DNA]</scope>
    <source>
        <strain evidence="2">CGMCC 1.15288</strain>
    </source>
</reference>
<dbReference type="RefSeq" id="WP_188928431.1">
    <property type="nucleotide sequence ID" value="NZ_BMIA01000001.1"/>
</dbReference>
<comment type="caution">
    <text evidence="1">The sequence shown here is derived from an EMBL/GenBank/DDBJ whole genome shotgun (WGS) entry which is preliminary data.</text>
</comment>
<protein>
    <recommendedName>
        <fullName evidence="3">WD40 repeat domain-containing protein</fullName>
    </recommendedName>
</protein>
<keyword evidence="2" id="KW-1185">Reference proteome</keyword>
<proteinExistence type="predicted"/>
<dbReference type="Proteomes" id="UP000600214">
    <property type="component" value="Unassembled WGS sequence"/>
</dbReference>
<evidence type="ECO:0008006" key="3">
    <source>
        <dbReference type="Google" id="ProtNLM"/>
    </source>
</evidence>
<dbReference type="EMBL" id="BMIA01000001">
    <property type="protein sequence ID" value="GGH23210.1"/>
    <property type="molecule type" value="Genomic_DNA"/>
</dbReference>